<reference evidence="1 2" key="1">
    <citation type="submission" date="2018-05" db="EMBL/GenBank/DDBJ databases">
        <title>Complete Genome Sequence of the Nonylphenol-Degrading Bacterium Sphingobium amiense DSM 16289T.</title>
        <authorList>
            <person name="Ootsuka M."/>
            <person name="Nishizawa T."/>
            <person name="Ohta H."/>
        </authorList>
    </citation>
    <scope>NUCLEOTIDE SEQUENCE [LARGE SCALE GENOMIC DNA]</scope>
    <source>
        <strain evidence="1 2">DSM 16289</strain>
    </source>
</reference>
<dbReference type="GO" id="GO:0005506">
    <property type="term" value="F:iron ion binding"/>
    <property type="evidence" value="ECO:0007669"/>
    <property type="project" value="InterPro"/>
</dbReference>
<dbReference type="Gene3D" id="3.90.1010.10">
    <property type="match status" value="1"/>
</dbReference>
<keyword evidence="2" id="KW-1185">Reference proteome</keyword>
<dbReference type="EMBL" id="AP018664">
    <property type="protein sequence ID" value="BBD97078.1"/>
    <property type="molecule type" value="Genomic_DNA"/>
</dbReference>
<dbReference type="GO" id="GO:0051536">
    <property type="term" value="F:iron-sulfur cluster binding"/>
    <property type="evidence" value="ECO:0007669"/>
    <property type="project" value="InterPro"/>
</dbReference>
<evidence type="ECO:0000313" key="1">
    <source>
        <dbReference type="EMBL" id="BBD97078.1"/>
    </source>
</evidence>
<dbReference type="InterPro" id="IPR002871">
    <property type="entry name" value="NIF_FeS_clus_asmbl_NifU_N"/>
</dbReference>
<sequence length="146" mass="15489">MAYMGRMNAPLYNKDILRLAASIPHHQRLANAQASVEKRSPTCGSRVTADVRMADGRIAEMGLDVKACALGQASAALMAAQAIGMSAAEMEQARDRLTAYLAGTSEDLDFWPGLAVLAPARGYPARHASIRLGFEAIAEAARMADA</sequence>
<proteinExistence type="predicted"/>
<dbReference type="Proteomes" id="UP000279959">
    <property type="component" value="Chromosome"/>
</dbReference>
<dbReference type="SUPFAM" id="SSF82649">
    <property type="entry name" value="SufE/NifU"/>
    <property type="match status" value="1"/>
</dbReference>
<gene>
    <name evidence="1" type="ORF">SAMIE_1005790</name>
</gene>
<organism evidence="1 2">
    <name type="scientific">Sphingobium amiense</name>
    <dbReference type="NCBI Taxonomy" id="135719"/>
    <lineage>
        <taxon>Bacteria</taxon>
        <taxon>Pseudomonadati</taxon>
        <taxon>Pseudomonadota</taxon>
        <taxon>Alphaproteobacteria</taxon>
        <taxon>Sphingomonadales</taxon>
        <taxon>Sphingomonadaceae</taxon>
        <taxon>Sphingobium</taxon>
    </lineage>
</organism>
<dbReference type="GO" id="GO:0016226">
    <property type="term" value="P:iron-sulfur cluster assembly"/>
    <property type="evidence" value="ECO:0007669"/>
    <property type="project" value="InterPro"/>
</dbReference>
<dbReference type="KEGG" id="sami:SAMIE_1005790"/>
<name>A0A494W1L0_9SPHN</name>
<dbReference type="CDD" id="cd06664">
    <property type="entry name" value="IscU_like"/>
    <property type="match status" value="1"/>
</dbReference>
<evidence type="ECO:0000313" key="2">
    <source>
        <dbReference type="Proteomes" id="UP000279959"/>
    </source>
</evidence>
<dbReference type="AlphaFoldDB" id="A0A494W1L0"/>
<protein>
    <submittedName>
        <fullName evidence="1">Iron-sulfur cluster assembly scaffold protein</fullName>
    </submittedName>
</protein>
<accession>A0A494W1L0</accession>